<dbReference type="InterPro" id="IPR026466">
    <property type="entry name" value="Fim_isopep_form_D2_dom"/>
</dbReference>
<dbReference type="Gene3D" id="2.60.40.10">
    <property type="entry name" value="Immunoglobulins"/>
    <property type="match status" value="1"/>
</dbReference>
<keyword evidence="5" id="KW-0472">Membrane</keyword>
<keyword evidence="4" id="KW-0572">Peptidoglycan-anchor</keyword>
<evidence type="ECO:0000256" key="4">
    <source>
        <dbReference type="ARBA" id="ARBA00023088"/>
    </source>
</evidence>
<dbReference type="AlphaFoldDB" id="A6BME5"/>
<dbReference type="Pfam" id="PF00746">
    <property type="entry name" value="Gram_pos_anchor"/>
    <property type="match status" value="1"/>
</dbReference>
<reference evidence="7" key="2">
    <citation type="journal article" date="2009" name="Res. Microbiol.">
        <title>Gene cloning and characterization of Streptococcus intermedius fimbriae involved in saliva-mediated aggregation.</title>
        <authorList>
            <person name="Yanaguchi T."/>
            <person name="Matumoto M."/>
            <person name="Sugimoto Y."/>
            <person name="Soutome S."/>
            <person name="Oho T."/>
        </authorList>
    </citation>
    <scope>NUCLEOTIDE SEQUENCE</scope>
    <source>
        <strain evidence="7">1208-1</strain>
    </source>
</reference>
<dbReference type="PROSITE" id="PS50847">
    <property type="entry name" value="GRAM_POS_ANCHORING"/>
    <property type="match status" value="1"/>
</dbReference>
<dbReference type="Pfam" id="PF17802">
    <property type="entry name" value="SpaA"/>
    <property type="match status" value="1"/>
</dbReference>
<reference evidence="7" key="1">
    <citation type="submission" date="2007-06" db="EMBL/GenBank/DDBJ databases">
        <authorList>
            <person name="Yamaguchi T."/>
        </authorList>
    </citation>
    <scope>NUCLEOTIDE SEQUENCE</scope>
    <source>
        <strain evidence="7">1208-1</strain>
    </source>
</reference>
<evidence type="ECO:0000313" key="7">
    <source>
        <dbReference type="EMBL" id="BAF64431.1"/>
    </source>
</evidence>
<organism evidence="7">
    <name type="scientific">Streptococcus intermedius</name>
    <dbReference type="NCBI Taxonomy" id="1338"/>
    <lineage>
        <taxon>Bacteria</taxon>
        <taxon>Bacillati</taxon>
        <taxon>Bacillota</taxon>
        <taxon>Bacilli</taxon>
        <taxon>Lactobacillales</taxon>
        <taxon>Streptococcaceae</taxon>
        <taxon>Streptococcus</taxon>
        <taxon>Streptococcus anginosus group</taxon>
    </lineage>
</organism>
<gene>
    <name evidence="7" type="primary">fimI</name>
</gene>
<dbReference type="NCBIfam" id="TIGR04226">
    <property type="entry name" value="RrgB_K2N_iso_D2"/>
    <property type="match status" value="1"/>
</dbReference>
<keyword evidence="2" id="KW-0964">Secreted</keyword>
<keyword evidence="5" id="KW-1133">Transmembrane helix</keyword>
<dbReference type="InterPro" id="IPR013783">
    <property type="entry name" value="Ig-like_fold"/>
</dbReference>
<keyword evidence="3" id="KW-0732">Signal</keyword>
<feature type="domain" description="Gram-positive cocci surface proteins LPxTG" evidence="6">
    <location>
        <begin position="451"/>
        <end position="486"/>
    </location>
</feature>
<dbReference type="NCBIfam" id="TIGR01167">
    <property type="entry name" value="LPXTG_anchor"/>
    <property type="match status" value="1"/>
</dbReference>
<dbReference type="Gene3D" id="2.60.40.740">
    <property type="match status" value="1"/>
</dbReference>
<evidence type="ECO:0000256" key="5">
    <source>
        <dbReference type="SAM" id="Phobius"/>
    </source>
</evidence>
<evidence type="ECO:0000259" key="6">
    <source>
        <dbReference type="PROSITE" id="PS50847"/>
    </source>
</evidence>
<feature type="transmembrane region" description="Helical" evidence="5">
    <location>
        <begin position="457"/>
        <end position="478"/>
    </location>
</feature>
<sequence length="486" mass="51943">MVKLLYRQSKLFNLFRYQLYFLRSLLMKLIKKLFVAVAAIAMALLTTTAVSAAGKGSITITPPTGLDPNASNTYKIYKVFDADGNGSAISYKVKANHASDPLPNGFEKDGQGNVSYTGAGKNGQLTQADIDAIKKYVTEADKVKEVTATGSNPVTVNDLENGYYYVTTTTGTAVVVNSTNPNAKVEDKNTVPTVDKKITDANSYDADGKKALAEVGKTVKFESTITIGAGAKGYVYHDKMTAGLKYNSDVKAYVDGTEVPAANYEVTAENGDTFTVKFKDTYTATLEKGKKIVLKYSAVVTSEALSVDPAKNTASVSYGSNGSVNKTPESKTEVYNAKITVTKNDDKNKPLEGAGFVLKNAAGKYYKYDANTKTVTWVDDIKDATEYKSNAAGEVEAFKGLADGTYTLVEKTVPAGYNKAADKQFTISKGNYTVGNLEQKATVVNKPGTELPRTGGLGTMLLTLVGSILVIGVGVLIVTKKRMSAK</sequence>
<name>A6BME5_STRIT</name>
<accession>A6BME5</accession>
<keyword evidence="5" id="KW-0812">Transmembrane</keyword>
<dbReference type="EMBL" id="AB326213">
    <property type="protein sequence ID" value="BAF64431.1"/>
    <property type="molecule type" value="Genomic_DNA"/>
</dbReference>
<proteinExistence type="predicted"/>
<evidence type="ECO:0000256" key="2">
    <source>
        <dbReference type="ARBA" id="ARBA00022525"/>
    </source>
</evidence>
<evidence type="ECO:0000256" key="1">
    <source>
        <dbReference type="ARBA" id="ARBA00022512"/>
    </source>
</evidence>
<dbReference type="InterPro" id="IPR041033">
    <property type="entry name" value="SpaA_PFL_dom_1"/>
</dbReference>
<protein>
    <submittedName>
        <fullName evidence="7">Fimbriae subunit</fullName>
    </submittedName>
</protein>
<keyword evidence="1" id="KW-0134">Cell wall</keyword>
<dbReference type="InterPro" id="IPR019931">
    <property type="entry name" value="LPXTG_anchor"/>
</dbReference>
<evidence type="ECO:0000256" key="3">
    <source>
        <dbReference type="ARBA" id="ARBA00022729"/>
    </source>
</evidence>